<dbReference type="Pfam" id="PF00270">
    <property type="entry name" value="DEAD"/>
    <property type="match status" value="1"/>
</dbReference>
<dbReference type="InterPro" id="IPR011545">
    <property type="entry name" value="DEAD/DEAH_box_helicase_dom"/>
</dbReference>
<comment type="catalytic activity">
    <reaction evidence="8">
        <text>Couples ATP hydrolysis with the unwinding of duplex DNA by translocating in the 3'-5' direction.</text>
        <dbReference type="EC" id="5.6.2.4"/>
    </reaction>
</comment>
<feature type="compositionally biased region" description="Polar residues" evidence="11">
    <location>
        <begin position="1781"/>
        <end position="1793"/>
    </location>
</feature>
<dbReference type="PANTHER" id="PTHR47835">
    <property type="entry name" value="HFM1, ATP DEPENDENT DNA HELICASE HOMOLOG"/>
    <property type="match status" value="1"/>
</dbReference>
<feature type="region of interest" description="Disordered" evidence="11">
    <location>
        <begin position="1393"/>
        <end position="1418"/>
    </location>
</feature>
<feature type="compositionally biased region" description="Acidic residues" evidence="11">
    <location>
        <begin position="182"/>
        <end position="194"/>
    </location>
</feature>
<evidence type="ECO:0000256" key="10">
    <source>
        <dbReference type="ARBA" id="ARBA00048988"/>
    </source>
</evidence>
<evidence type="ECO:0000256" key="1">
    <source>
        <dbReference type="ARBA" id="ARBA00010140"/>
    </source>
</evidence>
<keyword evidence="6" id="KW-0413">Isomerase</keyword>
<dbReference type="InterPro" id="IPR004179">
    <property type="entry name" value="Sec63-dom"/>
</dbReference>
<keyword evidence="2" id="KW-0547">Nucleotide-binding</keyword>
<dbReference type="Gene3D" id="1.10.3380.10">
    <property type="entry name" value="Sec63 N-terminal domain-like domain"/>
    <property type="match status" value="1"/>
</dbReference>
<feature type="region of interest" description="Disordered" evidence="11">
    <location>
        <begin position="325"/>
        <end position="373"/>
    </location>
</feature>
<feature type="compositionally biased region" description="Basic and acidic residues" evidence="11">
    <location>
        <begin position="344"/>
        <end position="355"/>
    </location>
</feature>
<dbReference type="PROSITE" id="PS51194">
    <property type="entry name" value="HELICASE_CTER"/>
    <property type="match status" value="1"/>
</dbReference>
<protein>
    <recommendedName>
        <fullName evidence="9">DNA 3'-5' helicase</fullName>
        <ecNumber evidence="9">5.6.2.4</ecNumber>
    </recommendedName>
</protein>
<dbReference type="Gene3D" id="1.10.10.10">
    <property type="entry name" value="Winged helix-like DNA-binding domain superfamily/Winged helix DNA-binding domain"/>
    <property type="match status" value="1"/>
</dbReference>
<evidence type="ECO:0000256" key="11">
    <source>
        <dbReference type="SAM" id="MobiDB-lite"/>
    </source>
</evidence>
<feature type="compositionally biased region" description="Low complexity" evidence="11">
    <location>
        <begin position="332"/>
        <end position="341"/>
    </location>
</feature>
<dbReference type="SMART" id="SM00490">
    <property type="entry name" value="HELICc"/>
    <property type="match status" value="1"/>
</dbReference>
<feature type="compositionally biased region" description="Acidic residues" evidence="11">
    <location>
        <begin position="135"/>
        <end position="144"/>
    </location>
</feature>
<feature type="region of interest" description="Disordered" evidence="11">
    <location>
        <begin position="182"/>
        <end position="202"/>
    </location>
</feature>
<evidence type="ECO:0000256" key="6">
    <source>
        <dbReference type="ARBA" id="ARBA00023235"/>
    </source>
</evidence>
<sequence length="1827" mass="202534">MDFSDDFDDIFLDSGPPFSSADPKKSDKESSKNECETMKKNGQDFHDADSSSSNDAGDSSSSSFNDDSSVEFIKPTFADENTTYRNNNDAATRGSNKGGKHFLRKCSTKRSEDRSDDNKSKSSTPSAGDDRADCSDDDLDDDALIEFFSNPKAPKITSKPKGMETNKKELCMNQTDVFDLDDEALADLEEDESFDESKPQQKPVLQASKLVLDDDPAEFEQDEAEVCTGTLFGHYITEKTPQLDNESSTCASNGESPVEPKEDHAFSEKTGNTTTFRITYNGEKRECQVDDALVNTSDDESNATGVLAKPRDGVIMDEMTNDSDEFRHQDHSTSSSSRNSSLCVDRHQPRDEKENGTSNILGGMPSKIQMNPYKKTKTTVSMAKSSSRSTTASHSTTSLTNVECGRTFNRSELDRLGIDHVYYKPPKYIRRADPILHRMNESNRPIQHRRKIAVGQIFSPPFSNLFMCKFKEFNHLQSEMSNVIANSDDNVIVSSPTGSGKTALFEMAMCRIFASNLTENRGGKRFVSNSKKVVYIAPNKALCEERQNDWSKRLVAIDPTIACVTITGDSSASASSYSEIASAHLILTTPEKWDSITRRWTEYVVLLGSIKLVVLDEVHMIGEPERGACLESIICRMKTIQRASTARELSGSEIESSSFKDTTTPKAITCNMRFVAVSATLPNLVQLASFIEAGEAYAFDDSYRPVPLLTYVQACGHIGKNRYLFDKSLNQYVPNILRRFSKGRPAIVFCHSKKETEQLADELTKSYSNPSALNCSTLNSFASQASSSSLQRFIRCGIGYHHAGLAANDRKIVEESFMSGSINCLCATSTLAMGVNLPSHLVVIKGTSAYRGANNGHQDIDTGTLLQMIGRAGRPGFDSSGVAVIMTDSASKLRFENLSHGLKVVESHLMDEDRLTEALNNEISQGVITSQTEAVDWVSGTLLFRRIQAHPLFYGLSGISGNGHDDVMSFIAEKCKESIDHLCKMGAIVVKENGTFSPSATSIIMSRNFIDLQTMRSITKLRHDCGPHQLLHLLSNCEKLQSPVRRHEKKHLNEAYKQIKYKLEGPQSKIRIQTPAEKAFVLLQSIGQHDFEDFALRQEMNTVLDGAVRILTAIEDHAREGSRHGHVLAQSLLLRRAMYHGLWGENDGVLKQIGGVTRDLASELKANCISTFDDVIHTSSDDISKACNMPLNFGNSLKAAAAMILQCTLKLSCFTEERGGGLDLVIKIQRKEFVDVAHPINSKDNVKYSLLVFSDRPEGLLLSCDNISDESQVAVKCPEKFGRVYIRLISNLVGLDEQLSVDGNDRVEKSLFSLSPVVAKSATKSKTSQICSKPSESAGKRAFESHRSSVSNVGDMRLHKRGKVVLAQSRTDCIEIDSGVEEDHGSSKAYFKTPSAKKKAVTPSPHPAPKPSIQNDLTPTFGRGTIPKQMDSASERTHVSSSRNPYSSQIVQRKGFISPNENPYHSYVFDPNNIENSLESAATGSNQTKEVSILPSDFSTKRSRGILRTPATRRKSCAAPSRISNVGLLRQKATELQHHRQQVTPQFTDRTNRHLSGALSRQIGNYGGRFDNEPMQGTLESDMTCNPRDQFMAPTGCTMHEQFGILKKPDVTQAFDYDVPLTRAQLFTKDDCYAPFTHPYDRHISRPDYSNHSFGSKPSVRSNGGGSLAQASTMYDRPTSSAGYSDGSGLQRFRQGMHQHQFRRGHDSHFSLPQENDILHPAPQMQKQPYHNFCMPFQTKQRSQEIDFSVYKDVAENSRTNEFDNPFLVQFNGTHNPIRTSSVQNSYSRSQPAHTPMRTDPPKEIVLQNPHLQATDDASLAFDDAFL</sequence>
<dbReference type="EC" id="5.6.2.4" evidence="9"/>
<dbReference type="GO" id="GO:0005524">
    <property type="term" value="F:ATP binding"/>
    <property type="evidence" value="ECO:0007669"/>
    <property type="project" value="UniProtKB-KW"/>
</dbReference>
<dbReference type="GO" id="GO:0043138">
    <property type="term" value="F:3'-5' DNA helicase activity"/>
    <property type="evidence" value="ECO:0007669"/>
    <property type="project" value="UniProtKB-EC"/>
</dbReference>
<keyword evidence="5" id="KW-0067">ATP-binding</keyword>
<accession>A0ABD3PEE1</accession>
<feature type="compositionally biased region" description="Basic and acidic residues" evidence="11">
    <location>
        <begin position="258"/>
        <end position="267"/>
    </location>
</feature>
<dbReference type="Proteomes" id="UP001516023">
    <property type="component" value="Unassembled WGS sequence"/>
</dbReference>
<evidence type="ECO:0000256" key="4">
    <source>
        <dbReference type="ARBA" id="ARBA00022806"/>
    </source>
</evidence>
<feature type="region of interest" description="Disordered" evidence="11">
    <location>
        <begin position="1"/>
        <end position="166"/>
    </location>
</feature>
<dbReference type="PANTHER" id="PTHR47835:SF3">
    <property type="entry name" value="HELICASE FOR MEIOSIS 1"/>
    <property type="match status" value="1"/>
</dbReference>
<feature type="compositionally biased region" description="Low complexity" evidence="11">
    <location>
        <begin position="50"/>
        <end position="67"/>
    </location>
</feature>
<dbReference type="InterPro" id="IPR027417">
    <property type="entry name" value="P-loop_NTPase"/>
</dbReference>
<dbReference type="SUPFAM" id="SSF52540">
    <property type="entry name" value="P-loop containing nucleoside triphosphate hydrolases"/>
    <property type="match status" value="1"/>
</dbReference>
<feature type="compositionally biased region" description="Basic and acidic residues" evidence="11">
    <location>
        <begin position="22"/>
        <end position="49"/>
    </location>
</feature>
<dbReference type="InterPro" id="IPR057842">
    <property type="entry name" value="WH_MER3"/>
</dbReference>
<evidence type="ECO:0000259" key="13">
    <source>
        <dbReference type="PROSITE" id="PS51194"/>
    </source>
</evidence>
<dbReference type="PROSITE" id="PS51192">
    <property type="entry name" value="HELICASE_ATP_BIND_1"/>
    <property type="match status" value="1"/>
</dbReference>
<feature type="compositionally biased region" description="Acidic residues" evidence="11">
    <location>
        <begin position="1"/>
        <end position="11"/>
    </location>
</feature>
<name>A0ABD3PEE1_9STRA</name>
<keyword evidence="7" id="KW-0469">Meiosis</keyword>
<feature type="domain" description="Helicase ATP-binding" evidence="12">
    <location>
        <begin position="482"/>
        <end position="699"/>
    </location>
</feature>
<dbReference type="GO" id="GO:0016787">
    <property type="term" value="F:hydrolase activity"/>
    <property type="evidence" value="ECO:0007669"/>
    <property type="project" value="UniProtKB-KW"/>
</dbReference>
<evidence type="ECO:0000256" key="3">
    <source>
        <dbReference type="ARBA" id="ARBA00022801"/>
    </source>
</evidence>
<feature type="region of interest" description="Disordered" evidence="11">
    <location>
        <begin position="1781"/>
        <end position="1803"/>
    </location>
</feature>
<dbReference type="Pfam" id="PF23445">
    <property type="entry name" value="WHD_SNRNP200"/>
    <property type="match status" value="1"/>
</dbReference>
<organism evidence="14 15">
    <name type="scientific">Cyclotella cryptica</name>
    <dbReference type="NCBI Taxonomy" id="29204"/>
    <lineage>
        <taxon>Eukaryota</taxon>
        <taxon>Sar</taxon>
        <taxon>Stramenopiles</taxon>
        <taxon>Ochrophyta</taxon>
        <taxon>Bacillariophyta</taxon>
        <taxon>Coscinodiscophyceae</taxon>
        <taxon>Thalassiosirophycidae</taxon>
        <taxon>Stephanodiscales</taxon>
        <taxon>Stephanodiscaceae</taxon>
        <taxon>Cyclotella</taxon>
    </lineage>
</organism>
<feature type="compositionally biased region" description="Polar residues" evidence="11">
    <location>
        <begin position="1648"/>
        <end position="1662"/>
    </location>
</feature>
<comment type="catalytic activity">
    <reaction evidence="10">
        <text>ATP + H2O = ADP + phosphate + H(+)</text>
        <dbReference type="Rhea" id="RHEA:13065"/>
        <dbReference type="ChEBI" id="CHEBI:15377"/>
        <dbReference type="ChEBI" id="CHEBI:15378"/>
        <dbReference type="ChEBI" id="CHEBI:30616"/>
        <dbReference type="ChEBI" id="CHEBI:43474"/>
        <dbReference type="ChEBI" id="CHEBI:456216"/>
        <dbReference type="EC" id="5.6.2.4"/>
    </reaction>
</comment>
<dbReference type="Gene3D" id="3.40.50.300">
    <property type="entry name" value="P-loop containing nucleotide triphosphate hydrolases"/>
    <property type="match status" value="2"/>
</dbReference>
<dbReference type="GO" id="GO:0051321">
    <property type="term" value="P:meiotic cell cycle"/>
    <property type="evidence" value="ECO:0007669"/>
    <property type="project" value="UniProtKB-KW"/>
</dbReference>
<feature type="region of interest" description="Disordered" evidence="11">
    <location>
        <begin position="243"/>
        <end position="267"/>
    </location>
</feature>
<dbReference type="SUPFAM" id="SSF158702">
    <property type="entry name" value="Sec63 N-terminal domain-like"/>
    <property type="match status" value="1"/>
</dbReference>
<dbReference type="InterPro" id="IPR014001">
    <property type="entry name" value="Helicase_ATP-bd"/>
</dbReference>
<feature type="domain" description="Helicase C-terminal" evidence="13">
    <location>
        <begin position="728"/>
        <end position="923"/>
    </location>
</feature>
<feature type="region of interest" description="Disordered" evidence="11">
    <location>
        <begin position="1329"/>
        <end position="1348"/>
    </location>
</feature>
<dbReference type="InterPro" id="IPR052247">
    <property type="entry name" value="Meiotic_Crossover_Helicase"/>
</dbReference>
<dbReference type="SMART" id="SM00487">
    <property type="entry name" value="DEXDc"/>
    <property type="match status" value="1"/>
</dbReference>
<keyword evidence="4" id="KW-0347">Helicase</keyword>
<dbReference type="Pfam" id="PF00271">
    <property type="entry name" value="Helicase_C"/>
    <property type="match status" value="1"/>
</dbReference>
<feature type="compositionally biased region" description="Basic residues" evidence="11">
    <location>
        <begin position="98"/>
        <end position="108"/>
    </location>
</feature>
<dbReference type="EMBL" id="JABMIG020000202">
    <property type="protein sequence ID" value="KAL3786108.1"/>
    <property type="molecule type" value="Genomic_DNA"/>
</dbReference>
<feature type="compositionally biased region" description="Polar residues" evidence="11">
    <location>
        <begin position="1669"/>
        <end position="1683"/>
    </location>
</feature>
<comment type="similarity">
    <text evidence="1">Belongs to the helicase family. SKI2 subfamily.</text>
</comment>
<dbReference type="Pfam" id="PF02889">
    <property type="entry name" value="Sec63"/>
    <property type="match status" value="1"/>
</dbReference>
<evidence type="ECO:0000256" key="5">
    <source>
        <dbReference type="ARBA" id="ARBA00022840"/>
    </source>
</evidence>
<evidence type="ECO:0000256" key="8">
    <source>
        <dbReference type="ARBA" id="ARBA00034617"/>
    </source>
</evidence>
<evidence type="ECO:0000256" key="9">
    <source>
        <dbReference type="ARBA" id="ARBA00034808"/>
    </source>
</evidence>
<evidence type="ECO:0000313" key="14">
    <source>
        <dbReference type="EMBL" id="KAL3786108.1"/>
    </source>
</evidence>
<dbReference type="CDD" id="cd18795">
    <property type="entry name" value="SF2_C_Ski2"/>
    <property type="match status" value="1"/>
</dbReference>
<evidence type="ECO:0000259" key="12">
    <source>
        <dbReference type="PROSITE" id="PS51192"/>
    </source>
</evidence>
<comment type="caution">
    <text evidence="14">The sequence shown here is derived from an EMBL/GenBank/DDBJ whole genome shotgun (WGS) entry which is preliminary data.</text>
</comment>
<proteinExistence type="inferred from homology"/>
<evidence type="ECO:0000256" key="2">
    <source>
        <dbReference type="ARBA" id="ARBA00022741"/>
    </source>
</evidence>
<feature type="compositionally biased region" description="Basic and acidic residues" evidence="11">
    <location>
        <begin position="109"/>
        <end position="120"/>
    </location>
</feature>
<dbReference type="InterPro" id="IPR001650">
    <property type="entry name" value="Helicase_C-like"/>
</dbReference>
<evidence type="ECO:0000313" key="15">
    <source>
        <dbReference type="Proteomes" id="UP001516023"/>
    </source>
</evidence>
<feature type="region of interest" description="Disordered" evidence="11">
    <location>
        <begin position="1644"/>
        <end position="1690"/>
    </location>
</feature>
<dbReference type="SMART" id="SM00973">
    <property type="entry name" value="Sec63"/>
    <property type="match status" value="1"/>
</dbReference>
<keyword evidence="15" id="KW-1185">Reference proteome</keyword>
<feature type="compositionally biased region" description="Polar residues" evidence="11">
    <location>
        <begin position="79"/>
        <end position="95"/>
    </location>
</feature>
<feature type="compositionally biased region" description="Polar residues" evidence="11">
    <location>
        <begin position="243"/>
        <end position="255"/>
    </location>
</feature>
<gene>
    <name evidence="14" type="ORF">HJC23_003225</name>
</gene>
<reference evidence="14 15" key="1">
    <citation type="journal article" date="2020" name="G3 (Bethesda)">
        <title>Improved Reference Genome for Cyclotella cryptica CCMP332, a Model for Cell Wall Morphogenesis, Salinity Adaptation, and Lipid Production in Diatoms (Bacillariophyta).</title>
        <authorList>
            <person name="Roberts W.R."/>
            <person name="Downey K.M."/>
            <person name="Ruck E.C."/>
            <person name="Traller J.C."/>
            <person name="Alverson A.J."/>
        </authorList>
    </citation>
    <scope>NUCLEOTIDE SEQUENCE [LARGE SCALE GENOMIC DNA]</scope>
    <source>
        <strain evidence="14 15">CCMP332</strain>
    </source>
</reference>
<dbReference type="InterPro" id="IPR036388">
    <property type="entry name" value="WH-like_DNA-bd_sf"/>
</dbReference>
<keyword evidence="3" id="KW-0378">Hydrolase</keyword>
<evidence type="ECO:0000256" key="7">
    <source>
        <dbReference type="ARBA" id="ARBA00023254"/>
    </source>
</evidence>
<feature type="compositionally biased region" description="Basic and acidic residues" evidence="11">
    <location>
        <begin position="1338"/>
        <end position="1347"/>
    </location>
</feature>